<evidence type="ECO:0000256" key="8">
    <source>
        <dbReference type="PIRNR" id="PIRNR000077"/>
    </source>
</evidence>
<evidence type="ECO:0000256" key="6">
    <source>
        <dbReference type="ARBA" id="ARBA00023284"/>
    </source>
</evidence>
<dbReference type="RefSeq" id="WP_289576551.1">
    <property type="nucleotide sequence ID" value="NZ_JAUDDW010000006.1"/>
</dbReference>
<dbReference type="PANTHER" id="PTHR45663:SF11">
    <property type="entry name" value="GEO12009P1"/>
    <property type="match status" value="1"/>
</dbReference>
<evidence type="ECO:0000259" key="9">
    <source>
        <dbReference type="PROSITE" id="PS51352"/>
    </source>
</evidence>
<dbReference type="PIRSF" id="PIRSF000077">
    <property type="entry name" value="Thioredoxin"/>
    <property type="match status" value="1"/>
</dbReference>
<reference evidence="11" key="1">
    <citation type="submission" date="2023-06" db="EMBL/GenBank/DDBJ databases">
        <title>Identification and characterization of horizontal gene transfer across gut microbiota members of farm animals based on homology search.</title>
        <authorList>
            <person name="Zeman M."/>
            <person name="Kubasova T."/>
            <person name="Jahodarova E."/>
            <person name="Nykrynova M."/>
            <person name="Rychlik I."/>
        </authorList>
    </citation>
    <scope>NUCLEOTIDE SEQUENCE [LARGE SCALE GENOMIC DNA]</scope>
    <source>
        <strain evidence="11">161_Gplus</strain>
    </source>
</reference>
<dbReference type="PROSITE" id="PS00194">
    <property type="entry name" value="THIOREDOXIN_1"/>
    <property type="match status" value="1"/>
</dbReference>
<evidence type="ECO:0000313" key="11">
    <source>
        <dbReference type="Proteomes" id="UP001529343"/>
    </source>
</evidence>
<keyword evidence="4" id="KW-0249">Electron transport</keyword>
<keyword evidence="6" id="KW-0676">Redox-active center</keyword>
<evidence type="ECO:0000256" key="5">
    <source>
        <dbReference type="ARBA" id="ARBA00023157"/>
    </source>
</evidence>
<dbReference type="Proteomes" id="UP001529343">
    <property type="component" value="Unassembled WGS sequence"/>
</dbReference>
<accession>A0ABT7UWR1</accession>
<gene>
    <name evidence="10" type="primary">trxA</name>
    <name evidence="10" type="ORF">QUW44_03015</name>
</gene>
<name>A0ABT7UWR1_9LACO</name>
<dbReference type="InterPro" id="IPR013766">
    <property type="entry name" value="Thioredoxin_domain"/>
</dbReference>
<evidence type="ECO:0000256" key="2">
    <source>
        <dbReference type="ARBA" id="ARBA00020570"/>
    </source>
</evidence>
<evidence type="ECO:0000256" key="7">
    <source>
        <dbReference type="NCBIfam" id="TIGR01068"/>
    </source>
</evidence>
<organism evidence="10 11">
    <name type="scientific">Limosilactobacillus pontis</name>
    <dbReference type="NCBI Taxonomy" id="35787"/>
    <lineage>
        <taxon>Bacteria</taxon>
        <taxon>Bacillati</taxon>
        <taxon>Bacillota</taxon>
        <taxon>Bacilli</taxon>
        <taxon>Lactobacillales</taxon>
        <taxon>Lactobacillaceae</taxon>
        <taxon>Limosilactobacillus</taxon>
    </lineage>
</organism>
<dbReference type="InterPro" id="IPR005746">
    <property type="entry name" value="Thioredoxin"/>
</dbReference>
<dbReference type="Pfam" id="PF00085">
    <property type="entry name" value="Thioredoxin"/>
    <property type="match status" value="1"/>
</dbReference>
<keyword evidence="11" id="KW-1185">Reference proteome</keyword>
<evidence type="ECO:0000256" key="3">
    <source>
        <dbReference type="ARBA" id="ARBA00022448"/>
    </source>
</evidence>
<sequence>MAIEATATDFDQQVTGPLTVVDFWAPWCGPCKMMDPIMEKLERTYGDRIKFVRFNVDGNQDIAQRYHVMSVPSLVLFRDGQAKEKVTGVYPEAKLAHYFERKIAE</sequence>
<proteinExistence type="inferred from homology"/>
<protein>
    <recommendedName>
        <fullName evidence="2 7">Thioredoxin</fullName>
    </recommendedName>
</protein>
<evidence type="ECO:0000313" key="10">
    <source>
        <dbReference type="EMBL" id="MDM8266145.1"/>
    </source>
</evidence>
<keyword evidence="5" id="KW-1015">Disulfide bond</keyword>
<dbReference type="CDD" id="cd02947">
    <property type="entry name" value="TRX_family"/>
    <property type="match status" value="1"/>
</dbReference>
<comment type="similarity">
    <text evidence="1 8">Belongs to the thioredoxin family.</text>
</comment>
<reference evidence="10 11" key="2">
    <citation type="submission" date="2023-06" db="EMBL/GenBank/DDBJ databases">
        <authorList>
            <person name="Zeman M."/>
            <person name="Kubasova T."/>
            <person name="Jahodarova E."/>
            <person name="Nykrynova M."/>
            <person name="Rychlik I."/>
        </authorList>
    </citation>
    <scope>NUCLEOTIDE SEQUENCE [LARGE SCALE GENOMIC DNA]</scope>
    <source>
        <strain evidence="10 11">161_Gplus</strain>
    </source>
</reference>
<dbReference type="PANTHER" id="PTHR45663">
    <property type="entry name" value="GEO12009P1"/>
    <property type="match status" value="1"/>
</dbReference>
<feature type="domain" description="Thioredoxin" evidence="9">
    <location>
        <begin position="1"/>
        <end position="105"/>
    </location>
</feature>
<comment type="caution">
    <text evidence="10">The sequence shown here is derived from an EMBL/GenBank/DDBJ whole genome shotgun (WGS) entry which is preliminary data.</text>
</comment>
<dbReference type="PROSITE" id="PS51352">
    <property type="entry name" value="THIOREDOXIN_2"/>
    <property type="match status" value="1"/>
</dbReference>
<dbReference type="NCBIfam" id="TIGR01068">
    <property type="entry name" value="thioredoxin"/>
    <property type="match status" value="1"/>
</dbReference>
<evidence type="ECO:0000256" key="4">
    <source>
        <dbReference type="ARBA" id="ARBA00022982"/>
    </source>
</evidence>
<dbReference type="EMBL" id="JAUDDW010000006">
    <property type="protein sequence ID" value="MDM8266145.1"/>
    <property type="molecule type" value="Genomic_DNA"/>
</dbReference>
<dbReference type="InterPro" id="IPR017937">
    <property type="entry name" value="Thioredoxin_CS"/>
</dbReference>
<evidence type="ECO:0000256" key="1">
    <source>
        <dbReference type="ARBA" id="ARBA00008987"/>
    </source>
</evidence>
<keyword evidence="3" id="KW-0813">Transport</keyword>